<feature type="transmembrane region" description="Helical" evidence="3">
    <location>
        <begin position="6"/>
        <end position="28"/>
    </location>
</feature>
<evidence type="ECO:0000256" key="3">
    <source>
        <dbReference type="SAM" id="Phobius"/>
    </source>
</evidence>
<dbReference type="InterPro" id="IPR050469">
    <property type="entry name" value="Diguanylate_Cyclase"/>
</dbReference>
<dbReference type="Proteomes" id="UP000075238">
    <property type="component" value="Chromosome 1"/>
</dbReference>
<keyword evidence="3" id="KW-1133">Transmembrane helix</keyword>
<dbReference type="InterPro" id="IPR000160">
    <property type="entry name" value="GGDEF_dom"/>
</dbReference>
<dbReference type="PROSITE" id="PS50887">
    <property type="entry name" value="GGDEF"/>
    <property type="match status" value="1"/>
</dbReference>
<dbReference type="CDD" id="cd01949">
    <property type="entry name" value="GGDEF"/>
    <property type="match status" value="1"/>
</dbReference>
<proteinExistence type="predicted"/>
<keyword evidence="3" id="KW-0812">Transmembrane</keyword>
<keyword evidence="6" id="KW-1185">Reference proteome</keyword>
<evidence type="ECO:0000313" key="5">
    <source>
        <dbReference type="EMBL" id="AMR76817.1"/>
    </source>
</evidence>
<feature type="domain" description="GGDEF" evidence="4">
    <location>
        <begin position="251"/>
        <end position="383"/>
    </location>
</feature>
<reference evidence="5 6" key="1">
    <citation type="submission" date="2016-03" db="EMBL/GenBank/DDBJ databases">
        <title>Complete genome sequence of a novel chlorpyrifos degrading bacterium, Cupriavidus nantongensis sp. X1.</title>
        <authorList>
            <person name="Fang L."/>
        </authorList>
    </citation>
    <scope>NUCLEOTIDE SEQUENCE [LARGE SCALE GENOMIC DNA]</scope>
    <source>
        <strain evidence="5 6">X1</strain>
    </source>
</reference>
<feature type="transmembrane region" description="Helical" evidence="3">
    <location>
        <begin position="153"/>
        <end position="176"/>
    </location>
</feature>
<dbReference type="PANTHER" id="PTHR45138:SF9">
    <property type="entry name" value="DIGUANYLATE CYCLASE DGCM-RELATED"/>
    <property type="match status" value="1"/>
</dbReference>
<evidence type="ECO:0000256" key="2">
    <source>
        <dbReference type="ARBA" id="ARBA00034247"/>
    </source>
</evidence>
<dbReference type="SUPFAM" id="SSF55073">
    <property type="entry name" value="Nucleotide cyclase"/>
    <property type="match status" value="1"/>
</dbReference>
<accession>A0A142JFF5</accession>
<feature type="transmembrane region" description="Helical" evidence="3">
    <location>
        <begin position="122"/>
        <end position="141"/>
    </location>
</feature>
<dbReference type="SMART" id="SM00267">
    <property type="entry name" value="GGDEF"/>
    <property type="match status" value="1"/>
</dbReference>
<keyword evidence="3" id="KW-0472">Membrane</keyword>
<dbReference type="EC" id="2.7.7.65" evidence="1"/>
<dbReference type="OrthoDB" id="9813903at2"/>
<dbReference type="AlphaFoldDB" id="A0A142JFF5"/>
<sequence length="390" mass="42235">MLHDAGLFLALVNPAIALLLALCFVFAWHHERTRPHLLQMGACYLLAAAAIGLQVLWPPRGGGGTATVTGALYLGSAVLLLRGMLARIGARPDRCAAVALPLALFGMVAWFDLVYPSLVARIYVMNVGIALILLTGVAPLARLRTGRTVDRVLFWLYLVFALQFLPRTLLALAPAAAHDAAALPPVAYWLWLQATLALLLLALGLALLAATAQDVIDDLRHERDTDPLTQLHTRRSLETLAARQIPPRPGEALSVLLCDLDFFKFINDNYGHSAGDAVLAQVGRIIAAGIRRRDIAARLGGEEFVVLLPDTPHEAALQLAERLRETLEQTSMEALPGMRNVTASFGVATLRPGEDLEALLMRADNVLYAAKNNGRNCVEWEREAGLPALV</sequence>
<dbReference type="Gene3D" id="3.30.70.270">
    <property type="match status" value="1"/>
</dbReference>
<dbReference type="GO" id="GO:0052621">
    <property type="term" value="F:diguanylate cyclase activity"/>
    <property type="evidence" value="ECO:0007669"/>
    <property type="project" value="UniProtKB-EC"/>
</dbReference>
<dbReference type="NCBIfam" id="TIGR00254">
    <property type="entry name" value="GGDEF"/>
    <property type="match status" value="1"/>
</dbReference>
<name>A0A142JFF5_9BURK</name>
<dbReference type="STRING" id="1796606.A2G96_03145"/>
<feature type="transmembrane region" description="Helical" evidence="3">
    <location>
        <begin position="95"/>
        <end position="116"/>
    </location>
</feature>
<organism evidence="5 6">
    <name type="scientific">Cupriavidus nantongensis</name>
    <dbReference type="NCBI Taxonomy" id="1796606"/>
    <lineage>
        <taxon>Bacteria</taxon>
        <taxon>Pseudomonadati</taxon>
        <taxon>Pseudomonadota</taxon>
        <taxon>Betaproteobacteria</taxon>
        <taxon>Burkholderiales</taxon>
        <taxon>Burkholderiaceae</taxon>
        <taxon>Cupriavidus</taxon>
    </lineage>
</organism>
<feature type="transmembrane region" description="Helical" evidence="3">
    <location>
        <begin position="188"/>
        <end position="210"/>
    </location>
</feature>
<protein>
    <recommendedName>
        <fullName evidence="1">diguanylate cyclase</fullName>
        <ecNumber evidence="1">2.7.7.65</ecNumber>
    </recommendedName>
</protein>
<comment type="catalytic activity">
    <reaction evidence="2">
        <text>2 GTP = 3',3'-c-di-GMP + 2 diphosphate</text>
        <dbReference type="Rhea" id="RHEA:24898"/>
        <dbReference type="ChEBI" id="CHEBI:33019"/>
        <dbReference type="ChEBI" id="CHEBI:37565"/>
        <dbReference type="ChEBI" id="CHEBI:58805"/>
        <dbReference type="EC" id="2.7.7.65"/>
    </reaction>
</comment>
<gene>
    <name evidence="5" type="ORF">A2G96_03145</name>
</gene>
<dbReference type="KEGG" id="cnan:A2G96_03145"/>
<dbReference type="FunFam" id="3.30.70.270:FF:000001">
    <property type="entry name" value="Diguanylate cyclase domain protein"/>
    <property type="match status" value="1"/>
</dbReference>
<evidence type="ECO:0000256" key="1">
    <source>
        <dbReference type="ARBA" id="ARBA00012528"/>
    </source>
</evidence>
<evidence type="ECO:0000259" key="4">
    <source>
        <dbReference type="PROSITE" id="PS50887"/>
    </source>
</evidence>
<dbReference type="Pfam" id="PF00990">
    <property type="entry name" value="GGDEF"/>
    <property type="match status" value="1"/>
</dbReference>
<dbReference type="PANTHER" id="PTHR45138">
    <property type="entry name" value="REGULATORY COMPONENTS OF SENSORY TRANSDUCTION SYSTEM"/>
    <property type="match status" value="1"/>
</dbReference>
<dbReference type="InterPro" id="IPR043128">
    <property type="entry name" value="Rev_trsase/Diguanyl_cyclase"/>
</dbReference>
<feature type="transmembrane region" description="Helical" evidence="3">
    <location>
        <begin position="63"/>
        <end position="83"/>
    </location>
</feature>
<dbReference type="InterPro" id="IPR029787">
    <property type="entry name" value="Nucleotide_cyclase"/>
</dbReference>
<evidence type="ECO:0000313" key="6">
    <source>
        <dbReference type="Proteomes" id="UP000075238"/>
    </source>
</evidence>
<feature type="transmembrane region" description="Helical" evidence="3">
    <location>
        <begin position="37"/>
        <end position="57"/>
    </location>
</feature>
<dbReference type="EMBL" id="CP014844">
    <property type="protein sequence ID" value="AMR76817.1"/>
    <property type="molecule type" value="Genomic_DNA"/>
</dbReference>
<dbReference type="RefSeq" id="WP_062796678.1">
    <property type="nucleotide sequence ID" value="NZ_CP014844.1"/>
</dbReference>